<organism evidence="2 3">
    <name type="scientific">Batillaria attramentaria</name>
    <dbReference type="NCBI Taxonomy" id="370345"/>
    <lineage>
        <taxon>Eukaryota</taxon>
        <taxon>Metazoa</taxon>
        <taxon>Spiralia</taxon>
        <taxon>Lophotrochozoa</taxon>
        <taxon>Mollusca</taxon>
        <taxon>Gastropoda</taxon>
        <taxon>Caenogastropoda</taxon>
        <taxon>Sorbeoconcha</taxon>
        <taxon>Cerithioidea</taxon>
        <taxon>Batillariidae</taxon>
        <taxon>Batillaria</taxon>
    </lineage>
</organism>
<evidence type="ECO:0000313" key="3">
    <source>
        <dbReference type="Proteomes" id="UP001519460"/>
    </source>
</evidence>
<dbReference type="Proteomes" id="UP001519460">
    <property type="component" value="Unassembled WGS sequence"/>
</dbReference>
<name>A0ABD0JFB0_9CAEN</name>
<accession>A0ABD0JFB0</accession>
<proteinExistence type="predicted"/>
<keyword evidence="3" id="KW-1185">Reference proteome</keyword>
<comment type="caution">
    <text evidence="2">The sequence shown here is derived from an EMBL/GenBank/DDBJ whole genome shotgun (WGS) entry which is preliminary data.</text>
</comment>
<keyword evidence="1" id="KW-0732">Signal</keyword>
<reference evidence="2 3" key="1">
    <citation type="journal article" date="2023" name="Sci. Data">
        <title>Genome assembly of the Korean intertidal mud-creeper Batillaria attramentaria.</title>
        <authorList>
            <person name="Patra A.K."/>
            <person name="Ho P.T."/>
            <person name="Jun S."/>
            <person name="Lee S.J."/>
            <person name="Kim Y."/>
            <person name="Won Y.J."/>
        </authorList>
    </citation>
    <scope>NUCLEOTIDE SEQUENCE [LARGE SCALE GENOMIC DNA]</scope>
    <source>
        <strain evidence="2">Wonlab-2016</strain>
    </source>
</reference>
<evidence type="ECO:0000313" key="2">
    <source>
        <dbReference type="EMBL" id="KAK7473485.1"/>
    </source>
</evidence>
<feature type="chain" id="PRO_5044757009" evidence="1">
    <location>
        <begin position="28"/>
        <end position="76"/>
    </location>
</feature>
<evidence type="ECO:0000256" key="1">
    <source>
        <dbReference type="SAM" id="SignalP"/>
    </source>
</evidence>
<sequence>MNPQRKLMTSALLLVLGVGFFPMTVEGGLFTIMSIKGGSLTGSEISEAVADLNSHRIFQVMIRCTNEVEKKSRPTQ</sequence>
<feature type="signal peptide" evidence="1">
    <location>
        <begin position="1"/>
        <end position="27"/>
    </location>
</feature>
<dbReference type="EMBL" id="JACVVK020000468">
    <property type="protein sequence ID" value="KAK7473485.1"/>
    <property type="molecule type" value="Genomic_DNA"/>
</dbReference>
<gene>
    <name evidence="2" type="ORF">BaRGS_00035272</name>
</gene>
<dbReference type="AlphaFoldDB" id="A0ABD0JFB0"/>
<protein>
    <submittedName>
        <fullName evidence="2">Uncharacterized protein</fullName>
    </submittedName>
</protein>